<evidence type="ECO:0000259" key="8">
    <source>
        <dbReference type="Pfam" id="PF01895"/>
    </source>
</evidence>
<dbReference type="SUPFAM" id="SSF109755">
    <property type="entry name" value="PhoU-like"/>
    <property type="match status" value="1"/>
</dbReference>
<proteinExistence type="inferred from homology"/>
<keyword evidence="5 7" id="KW-0963">Cytoplasm</keyword>
<sequence length="217" mass="24490">MRNRFEAQLHNLNEQIITMGAMVESAIASAARALSNRDIALAAKVAESDNAIDEKEREIEHICLKLLMQQQPVASDLRMISAAMKMITDIERVGDQAADIAQLTVMLCEQNAVLITANELKEMAKATIKMVSGAIDAFVRKDIELVHEVIAYDDVVDEQFNDIRKKLMKSIRENENIDEHAIDEMMISKYFERIGDHAVNIAEWVEFSLTGKLKNEE</sequence>
<comment type="subcellular location">
    <subcellularLocation>
        <location evidence="1 7">Cytoplasm</location>
    </subcellularLocation>
</comment>
<dbReference type="EMBL" id="DXIE01000046">
    <property type="protein sequence ID" value="HIV62741.1"/>
    <property type="molecule type" value="Genomic_DNA"/>
</dbReference>
<evidence type="ECO:0000313" key="9">
    <source>
        <dbReference type="EMBL" id="HIV62741.1"/>
    </source>
</evidence>
<dbReference type="GO" id="GO:0006817">
    <property type="term" value="P:phosphate ion transport"/>
    <property type="evidence" value="ECO:0007669"/>
    <property type="project" value="UniProtKB-KW"/>
</dbReference>
<dbReference type="InterPro" id="IPR038078">
    <property type="entry name" value="PhoU-like_sf"/>
</dbReference>
<evidence type="ECO:0000256" key="7">
    <source>
        <dbReference type="PIRNR" id="PIRNR003107"/>
    </source>
</evidence>
<comment type="subunit">
    <text evidence="3 7">Homodimer.</text>
</comment>
<dbReference type="GO" id="GO:0045936">
    <property type="term" value="P:negative regulation of phosphate metabolic process"/>
    <property type="evidence" value="ECO:0007669"/>
    <property type="project" value="InterPro"/>
</dbReference>
<comment type="similarity">
    <text evidence="2 7">Belongs to the PhoU family.</text>
</comment>
<reference evidence="9" key="1">
    <citation type="journal article" date="2021" name="PeerJ">
        <title>Extensive microbial diversity within the chicken gut microbiome revealed by metagenomics and culture.</title>
        <authorList>
            <person name="Gilroy R."/>
            <person name="Ravi A."/>
            <person name="Getino M."/>
            <person name="Pursley I."/>
            <person name="Horton D.L."/>
            <person name="Alikhan N.F."/>
            <person name="Baker D."/>
            <person name="Gharbi K."/>
            <person name="Hall N."/>
            <person name="Watson M."/>
            <person name="Adriaenssens E.M."/>
            <person name="Foster-Nyarko E."/>
            <person name="Jarju S."/>
            <person name="Secka A."/>
            <person name="Antonio M."/>
            <person name="Oren A."/>
            <person name="Chaudhuri R.R."/>
            <person name="La Ragione R."/>
            <person name="Hildebrand F."/>
            <person name="Pallen M.J."/>
        </authorList>
    </citation>
    <scope>NUCLEOTIDE SEQUENCE</scope>
    <source>
        <strain evidence="9">CHK193-4272</strain>
    </source>
</reference>
<keyword evidence="4 7" id="KW-0813">Transport</keyword>
<evidence type="ECO:0000256" key="3">
    <source>
        <dbReference type="ARBA" id="ARBA00011738"/>
    </source>
</evidence>
<evidence type="ECO:0000256" key="2">
    <source>
        <dbReference type="ARBA" id="ARBA00008107"/>
    </source>
</evidence>
<dbReference type="AlphaFoldDB" id="A0A9D1PKF8"/>
<protein>
    <recommendedName>
        <fullName evidence="7">Phosphate-specific transport system accessory protein PhoU</fullName>
    </recommendedName>
</protein>
<dbReference type="NCBIfam" id="TIGR02135">
    <property type="entry name" value="phoU_full"/>
    <property type="match status" value="1"/>
</dbReference>
<dbReference type="PANTHER" id="PTHR42930:SF3">
    <property type="entry name" value="PHOSPHATE-SPECIFIC TRANSPORT SYSTEM ACCESSORY PROTEIN PHOU"/>
    <property type="match status" value="1"/>
</dbReference>
<evidence type="ECO:0000256" key="4">
    <source>
        <dbReference type="ARBA" id="ARBA00022448"/>
    </source>
</evidence>
<dbReference type="InterPro" id="IPR028366">
    <property type="entry name" value="PhoU"/>
</dbReference>
<dbReference type="Gene3D" id="1.20.58.220">
    <property type="entry name" value="Phosphate transport system protein phou homolog 2, domain 2"/>
    <property type="match status" value="1"/>
</dbReference>
<name>A0A9D1PKF8_9FIRM</name>
<comment type="function">
    <text evidence="7">Plays a role in the regulation of phosphate uptake.</text>
</comment>
<dbReference type="GO" id="GO:0005737">
    <property type="term" value="C:cytoplasm"/>
    <property type="evidence" value="ECO:0007669"/>
    <property type="project" value="UniProtKB-SubCell"/>
</dbReference>
<dbReference type="PIRSF" id="PIRSF003107">
    <property type="entry name" value="PhoU"/>
    <property type="match status" value="1"/>
</dbReference>
<dbReference type="FunFam" id="1.20.58.220:FF:000004">
    <property type="entry name" value="Phosphate-specific transport system accessory protein PhoU"/>
    <property type="match status" value="1"/>
</dbReference>
<keyword evidence="6 7" id="KW-0592">Phosphate transport</keyword>
<feature type="domain" description="PhoU" evidence="8">
    <location>
        <begin position="120"/>
        <end position="205"/>
    </location>
</feature>
<dbReference type="InterPro" id="IPR026022">
    <property type="entry name" value="PhoU_dom"/>
</dbReference>
<comment type="caution">
    <text evidence="9">The sequence shown here is derived from an EMBL/GenBank/DDBJ whole genome shotgun (WGS) entry which is preliminary data.</text>
</comment>
<feature type="domain" description="PhoU" evidence="8">
    <location>
        <begin position="17"/>
        <end position="103"/>
    </location>
</feature>
<evidence type="ECO:0000256" key="5">
    <source>
        <dbReference type="ARBA" id="ARBA00022490"/>
    </source>
</evidence>
<evidence type="ECO:0000313" key="10">
    <source>
        <dbReference type="Proteomes" id="UP000886808"/>
    </source>
</evidence>
<evidence type="ECO:0000256" key="1">
    <source>
        <dbReference type="ARBA" id="ARBA00004496"/>
    </source>
</evidence>
<dbReference type="Proteomes" id="UP000886808">
    <property type="component" value="Unassembled WGS sequence"/>
</dbReference>
<accession>A0A9D1PKF8</accession>
<reference evidence="9" key="2">
    <citation type="submission" date="2021-04" db="EMBL/GenBank/DDBJ databases">
        <authorList>
            <person name="Gilroy R."/>
        </authorList>
    </citation>
    <scope>NUCLEOTIDE SEQUENCE</scope>
    <source>
        <strain evidence="9">CHK193-4272</strain>
    </source>
</reference>
<dbReference type="GO" id="GO:0030643">
    <property type="term" value="P:intracellular phosphate ion homeostasis"/>
    <property type="evidence" value="ECO:0007669"/>
    <property type="project" value="InterPro"/>
</dbReference>
<evidence type="ECO:0000256" key="6">
    <source>
        <dbReference type="ARBA" id="ARBA00022592"/>
    </source>
</evidence>
<gene>
    <name evidence="9" type="primary">phoU</name>
    <name evidence="9" type="ORF">H9746_07890</name>
</gene>
<organism evidence="9 10">
    <name type="scientific">Candidatus Butyricicoccus avistercoris</name>
    <dbReference type="NCBI Taxonomy" id="2838518"/>
    <lineage>
        <taxon>Bacteria</taxon>
        <taxon>Bacillati</taxon>
        <taxon>Bacillota</taxon>
        <taxon>Clostridia</taxon>
        <taxon>Eubacteriales</taxon>
        <taxon>Butyricicoccaceae</taxon>
        <taxon>Butyricicoccus</taxon>
    </lineage>
</organism>
<dbReference type="PANTHER" id="PTHR42930">
    <property type="entry name" value="PHOSPHATE-SPECIFIC TRANSPORT SYSTEM ACCESSORY PROTEIN PHOU"/>
    <property type="match status" value="1"/>
</dbReference>
<dbReference type="Pfam" id="PF01895">
    <property type="entry name" value="PhoU"/>
    <property type="match status" value="2"/>
</dbReference>